<dbReference type="AlphaFoldDB" id="A0A0F8WUT2"/>
<accession>A0A0F8WUT2</accession>
<dbReference type="EMBL" id="LAZR01062970">
    <property type="protein sequence ID" value="KKK60438.1"/>
    <property type="molecule type" value="Genomic_DNA"/>
</dbReference>
<organism evidence="1">
    <name type="scientific">marine sediment metagenome</name>
    <dbReference type="NCBI Taxonomy" id="412755"/>
    <lineage>
        <taxon>unclassified sequences</taxon>
        <taxon>metagenomes</taxon>
        <taxon>ecological metagenomes</taxon>
    </lineage>
</organism>
<feature type="non-terminal residue" evidence="1">
    <location>
        <position position="308"/>
    </location>
</feature>
<gene>
    <name evidence="1" type="ORF">LCGC14_3024360</name>
</gene>
<sequence length="308" mass="35576">MPIILGKKQRCPDCGAIAFGSLQIRQAWGGQDYLELACEKCWTTYRCDLPRLEKKILYLDQHAISLMMRSQETGKNDLWSNLFDRLKPLVQWQRIICPTSWEHQQESELSVSRYSSLMKTCRTLAMGNRLRGSREIQNTQIYEALKAFMRGEGATWHFESRDAFKDDPNAWHNYFAIDVDFDRQPKQVADRRQSKMDVHKVMESLYSDPEYLQGSFEEYVQRETEGFAHGLIGVYDKDRGELLEMMCGLRPPDPLALLSSPGTQVVQRVLMTIQQESCADDHNSKVREFFFSPQFASVPVVNINAILG</sequence>
<reference evidence="1" key="1">
    <citation type="journal article" date="2015" name="Nature">
        <title>Complex archaea that bridge the gap between prokaryotes and eukaryotes.</title>
        <authorList>
            <person name="Spang A."/>
            <person name="Saw J.H."/>
            <person name="Jorgensen S.L."/>
            <person name="Zaremba-Niedzwiedzka K."/>
            <person name="Martijn J."/>
            <person name="Lind A.E."/>
            <person name="van Eijk R."/>
            <person name="Schleper C."/>
            <person name="Guy L."/>
            <person name="Ettema T.J."/>
        </authorList>
    </citation>
    <scope>NUCLEOTIDE SEQUENCE</scope>
</reference>
<name>A0A0F8WUT2_9ZZZZ</name>
<protein>
    <submittedName>
        <fullName evidence="1">Uncharacterized protein</fullName>
    </submittedName>
</protein>
<comment type="caution">
    <text evidence="1">The sequence shown here is derived from an EMBL/GenBank/DDBJ whole genome shotgun (WGS) entry which is preliminary data.</text>
</comment>
<proteinExistence type="predicted"/>
<evidence type="ECO:0000313" key="1">
    <source>
        <dbReference type="EMBL" id="KKK60438.1"/>
    </source>
</evidence>